<dbReference type="Proteomes" id="UP000648187">
    <property type="component" value="Unassembled WGS sequence"/>
</dbReference>
<keyword evidence="3" id="KW-1185">Reference proteome</keyword>
<comment type="caution">
    <text evidence="2">The sequence shown here is derived from an EMBL/GenBank/DDBJ whole genome shotgun (WGS) entry which is preliminary data.</text>
</comment>
<organism evidence="2 3">
    <name type="scientific">Spodoptera exigua</name>
    <name type="common">Beet armyworm</name>
    <name type="synonym">Noctua fulgens</name>
    <dbReference type="NCBI Taxonomy" id="7107"/>
    <lineage>
        <taxon>Eukaryota</taxon>
        <taxon>Metazoa</taxon>
        <taxon>Ecdysozoa</taxon>
        <taxon>Arthropoda</taxon>
        <taxon>Hexapoda</taxon>
        <taxon>Insecta</taxon>
        <taxon>Pterygota</taxon>
        <taxon>Neoptera</taxon>
        <taxon>Endopterygota</taxon>
        <taxon>Lepidoptera</taxon>
        <taxon>Glossata</taxon>
        <taxon>Ditrysia</taxon>
        <taxon>Noctuoidea</taxon>
        <taxon>Noctuidae</taxon>
        <taxon>Amphipyrinae</taxon>
        <taxon>Spodoptera</taxon>
    </lineage>
</organism>
<gene>
    <name evidence="2" type="ORF">HW555_011309</name>
</gene>
<sequence>MVIKQVDAHTFVYVTSLINSASARENMMCAVSFAHFIAPFGRPSFTTNWHTVCQRVLKMHQNRDNDLRYVESQRGRKLLLYNGFQFHKKYDNKDGSVIEITNVVKEALHNLKDRVKSLQGEPISTVYQETLLSLHARGLNLVTNLPEFKNIKTGLYNARNKSHGDFLLFDYQENETRIIGFASQEGRQRMATIRDFYADGTFKCCIKPFYQLYVIYGDLSNDSENSYIIPLVYVLLMSKKEKTYTTMFRLIKAQIPNWNPKKILIDFEKAVMNSIQTVLPNTEIKGCYFHFCQALVKRAKQLKVTKNRNQFKHLALCLALPLLPEHLIDDAYLYIMEDCPRENNITKFNDYLVKTWLEGGKFPTHIWNVCGQKNRTTNALESWHATINRFIPNKKNNMLKLLHMPFYKTRACYNDKMVHRPLRQLMERKMKTESTGLFKN</sequence>
<reference evidence="2" key="1">
    <citation type="submission" date="2020-08" db="EMBL/GenBank/DDBJ databases">
        <title>Spodoptera exigua strain:BAW_Kor-Di-RS1 Genome sequencing and assembly.</title>
        <authorList>
            <person name="Kim J."/>
            <person name="Nam H.Y."/>
            <person name="Kwon M."/>
            <person name="Choi J.H."/>
            <person name="Cho S.R."/>
            <person name="Kim G.-H."/>
        </authorList>
    </citation>
    <scope>NUCLEOTIDE SEQUENCE</scope>
    <source>
        <strain evidence="2">BAW_Kor-Di-RS1</strain>
        <tissue evidence="2">Whole-body</tissue>
    </source>
</reference>
<accession>A0A835G9L6</accession>
<evidence type="ECO:0000313" key="3">
    <source>
        <dbReference type="Proteomes" id="UP000648187"/>
    </source>
</evidence>
<proteinExistence type="predicted"/>
<dbReference type="PANTHER" id="PTHR47160">
    <property type="entry name" value="PUTATIVE-RELATED"/>
    <property type="match status" value="1"/>
</dbReference>
<dbReference type="Pfam" id="PF10551">
    <property type="entry name" value="MULE"/>
    <property type="match status" value="1"/>
</dbReference>
<dbReference type="PANTHER" id="PTHR47160:SF10">
    <property type="entry name" value="MULE TRANSPOSASE DOMAIN-CONTAINING PROTEIN"/>
    <property type="match status" value="1"/>
</dbReference>
<dbReference type="EMBL" id="JACKWZ010000326">
    <property type="protein sequence ID" value="KAF9409274.1"/>
    <property type="molecule type" value="Genomic_DNA"/>
</dbReference>
<dbReference type="AlphaFoldDB" id="A0A835G9L6"/>
<name>A0A835G9L6_SPOEX</name>
<evidence type="ECO:0000313" key="2">
    <source>
        <dbReference type="EMBL" id="KAF9409274.1"/>
    </source>
</evidence>
<protein>
    <recommendedName>
        <fullName evidence="1">MULE transposase domain-containing protein</fullName>
    </recommendedName>
</protein>
<evidence type="ECO:0000259" key="1">
    <source>
        <dbReference type="Pfam" id="PF10551"/>
    </source>
</evidence>
<feature type="domain" description="MULE transposase" evidence="1">
    <location>
        <begin position="198"/>
        <end position="293"/>
    </location>
</feature>
<dbReference type="InterPro" id="IPR018289">
    <property type="entry name" value="MULE_transposase_dom"/>
</dbReference>